<sequence length="30" mass="3280">MSAKINNLQQCGLSRLDGDRDGVPCESLCR</sequence>
<gene>
    <name evidence="2" type="ORF">F0Q34_20835</name>
</gene>
<dbReference type="EMBL" id="VUKA01000037">
    <property type="protein sequence ID" value="KAA2211311.1"/>
    <property type="molecule type" value="Genomic_DNA"/>
</dbReference>
<keyword evidence="3" id="KW-1185">Reference proteome</keyword>
<protein>
    <submittedName>
        <fullName evidence="2">Excalibur calcium-binding domain-containing protein</fullName>
    </submittedName>
</protein>
<dbReference type="InterPro" id="IPR008613">
    <property type="entry name" value="Excalibur_Ca-bd_domain"/>
</dbReference>
<proteinExistence type="predicted"/>
<feature type="domain" description="Excalibur calcium-binding" evidence="1">
    <location>
        <begin position="14"/>
        <end position="26"/>
    </location>
</feature>
<accession>A0A5B2T9M4</accession>
<dbReference type="Pfam" id="PF05901">
    <property type="entry name" value="Excalibur"/>
    <property type="match status" value="1"/>
</dbReference>
<organism evidence="2 3">
    <name type="scientific">Teichococcus oryzae</name>
    <dbReference type="NCBI Taxonomy" id="1608942"/>
    <lineage>
        <taxon>Bacteria</taxon>
        <taxon>Pseudomonadati</taxon>
        <taxon>Pseudomonadota</taxon>
        <taxon>Alphaproteobacteria</taxon>
        <taxon>Acetobacterales</taxon>
        <taxon>Roseomonadaceae</taxon>
        <taxon>Roseomonas</taxon>
    </lineage>
</organism>
<evidence type="ECO:0000313" key="2">
    <source>
        <dbReference type="EMBL" id="KAA2211311.1"/>
    </source>
</evidence>
<dbReference type="OrthoDB" id="565380at2"/>
<dbReference type="RefSeq" id="WP_149814303.1">
    <property type="nucleotide sequence ID" value="NZ_VUKA01000037.1"/>
</dbReference>
<reference evidence="2 3" key="1">
    <citation type="journal article" date="2015" name="Int. J. Syst. Evol. Microbiol.">
        <title>Roseomonas oryzae sp. nov., isolated from paddy rhizosphere soil.</title>
        <authorList>
            <person name="Ramaprasad E.V."/>
            <person name="Sasikala Ch."/>
            <person name="Ramana Ch.V."/>
        </authorList>
    </citation>
    <scope>NUCLEOTIDE SEQUENCE [LARGE SCALE GENOMIC DNA]</scope>
    <source>
        <strain evidence="2 3">KCTC 42542</strain>
    </source>
</reference>
<name>A0A5B2T9M4_9PROT</name>
<evidence type="ECO:0000313" key="3">
    <source>
        <dbReference type="Proteomes" id="UP000322110"/>
    </source>
</evidence>
<dbReference type="AlphaFoldDB" id="A0A5B2T9M4"/>
<evidence type="ECO:0000259" key="1">
    <source>
        <dbReference type="Pfam" id="PF05901"/>
    </source>
</evidence>
<dbReference type="Proteomes" id="UP000322110">
    <property type="component" value="Unassembled WGS sequence"/>
</dbReference>
<comment type="caution">
    <text evidence="2">The sequence shown here is derived from an EMBL/GenBank/DDBJ whole genome shotgun (WGS) entry which is preliminary data.</text>
</comment>